<dbReference type="GO" id="GO:0051382">
    <property type="term" value="P:kinetochore assembly"/>
    <property type="evidence" value="ECO:0007669"/>
    <property type="project" value="InterPro"/>
</dbReference>
<comment type="subcellular location">
    <subcellularLocation>
        <location evidence="2">Chromosome</location>
        <location evidence="2">Centromere</location>
        <location evidence="2">Kinetochore</location>
    </subcellularLocation>
    <subcellularLocation>
        <location evidence="1">Nucleus</location>
    </subcellularLocation>
</comment>
<dbReference type="AlphaFoldDB" id="A0A2C5XIG1"/>
<gene>
    <name evidence="9" type="ORF">CDD82_5379</name>
</gene>
<keyword evidence="3" id="KW-0158">Chromosome</keyword>
<dbReference type="EMBL" id="NJEU01000493">
    <property type="protein sequence ID" value="PHH73579.1"/>
    <property type="molecule type" value="Genomic_DNA"/>
</dbReference>
<evidence type="ECO:0000313" key="10">
    <source>
        <dbReference type="Proteomes" id="UP000224854"/>
    </source>
</evidence>
<proteinExistence type="inferred from homology"/>
<evidence type="ECO:0000256" key="7">
    <source>
        <dbReference type="ARBA" id="ARBA00025735"/>
    </source>
</evidence>
<dbReference type="GO" id="GO:0000776">
    <property type="term" value="C:kinetochore"/>
    <property type="evidence" value="ECO:0007669"/>
    <property type="project" value="UniProtKB-KW"/>
</dbReference>
<evidence type="ECO:0000259" key="8">
    <source>
        <dbReference type="Pfam" id="PF05837"/>
    </source>
</evidence>
<keyword evidence="4" id="KW-0995">Kinetochore</keyword>
<keyword evidence="6" id="KW-0137">Centromere</keyword>
<comment type="similarity">
    <text evidence="7">Belongs to the CENP-H/MCM16 family.</text>
</comment>
<evidence type="ECO:0000313" key="9">
    <source>
        <dbReference type="EMBL" id="PHH73579.1"/>
    </source>
</evidence>
<organism evidence="9 10">
    <name type="scientific">Ophiocordyceps australis</name>
    <dbReference type="NCBI Taxonomy" id="1399860"/>
    <lineage>
        <taxon>Eukaryota</taxon>
        <taxon>Fungi</taxon>
        <taxon>Dikarya</taxon>
        <taxon>Ascomycota</taxon>
        <taxon>Pezizomycotina</taxon>
        <taxon>Sordariomycetes</taxon>
        <taxon>Hypocreomycetidae</taxon>
        <taxon>Hypocreales</taxon>
        <taxon>Ophiocordycipitaceae</taxon>
        <taxon>Ophiocordyceps</taxon>
    </lineage>
</organism>
<reference evidence="9 10" key="1">
    <citation type="submission" date="2017-06" db="EMBL/GenBank/DDBJ databases">
        <title>Ant-infecting Ophiocordyceps genomes reveal a high diversity of potential behavioral manipulation genes and a possible major role for enterotoxins.</title>
        <authorList>
            <person name="De Bekker C."/>
            <person name="Evans H.C."/>
            <person name="Brachmann A."/>
            <person name="Hughes D.P."/>
        </authorList>
    </citation>
    <scope>NUCLEOTIDE SEQUENCE [LARGE SCALE GENOMIC DNA]</scope>
    <source>
        <strain evidence="9 10">1348a</strain>
    </source>
</reference>
<feature type="domain" description="Centromere protein H C-terminal" evidence="8">
    <location>
        <begin position="13"/>
        <end position="213"/>
    </location>
</feature>
<comment type="caution">
    <text evidence="9">The sequence shown here is derived from an EMBL/GenBank/DDBJ whole genome shotgun (WGS) entry which is preliminary data.</text>
</comment>
<keyword evidence="5" id="KW-0539">Nucleus</keyword>
<dbReference type="PANTHER" id="PTHR48122:SF1">
    <property type="entry name" value="CENTROMERE PROTEIN H"/>
    <property type="match status" value="1"/>
</dbReference>
<dbReference type="InterPro" id="IPR040034">
    <property type="entry name" value="CENP-H"/>
</dbReference>
<accession>A0A2C5XIG1</accession>
<dbReference type="GO" id="GO:0043515">
    <property type="term" value="F:kinetochore binding"/>
    <property type="evidence" value="ECO:0007669"/>
    <property type="project" value="TreeGrafter"/>
</dbReference>
<dbReference type="PANTHER" id="PTHR48122">
    <property type="entry name" value="CENTROMERE PROTEIN H"/>
    <property type="match status" value="1"/>
</dbReference>
<evidence type="ECO:0000256" key="2">
    <source>
        <dbReference type="ARBA" id="ARBA00004629"/>
    </source>
</evidence>
<dbReference type="GO" id="GO:0005634">
    <property type="term" value="C:nucleus"/>
    <property type="evidence" value="ECO:0007669"/>
    <property type="project" value="UniProtKB-SubCell"/>
</dbReference>
<keyword evidence="10" id="KW-1185">Reference proteome</keyword>
<evidence type="ECO:0000256" key="1">
    <source>
        <dbReference type="ARBA" id="ARBA00004123"/>
    </source>
</evidence>
<dbReference type="OrthoDB" id="2274804at2759"/>
<dbReference type="Proteomes" id="UP000224854">
    <property type="component" value="Unassembled WGS sequence"/>
</dbReference>
<dbReference type="Pfam" id="PF05837">
    <property type="entry name" value="CENP-H"/>
    <property type="match status" value="1"/>
</dbReference>
<sequence length="220" mass="24236">MAHRLPLSQDESRILQLHDQLQSLRLQIAILNAQRKTTRPQPPANDSANGTCISEQMQQDILRARAQLKLRDDAIQAVLTATPILQAVHNGTNADLLPLVQRRDQAAKSVANHSLDIGALDGDLIQTQVEATRTTRANVKSAAALCELIDSQRRHGDSAHISSAAQHELLRLEAHVRSSRQRWRLIKGVTSSVIVGSGVDWTHNDKLLGMVFDVDDDGHD</sequence>
<name>A0A2C5XIG1_9HYPO</name>
<dbReference type="GO" id="GO:0007059">
    <property type="term" value="P:chromosome segregation"/>
    <property type="evidence" value="ECO:0007669"/>
    <property type="project" value="TreeGrafter"/>
</dbReference>
<evidence type="ECO:0000256" key="6">
    <source>
        <dbReference type="ARBA" id="ARBA00023328"/>
    </source>
</evidence>
<evidence type="ECO:0000256" key="4">
    <source>
        <dbReference type="ARBA" id="ARBA00022838"/>
    </source>
</evidence>
<evidence type="ECO:0000256" key="5">
    <source>
        <dbReference type="ARBA" id="ARBA00023242"/>
    </source>
</evidence>
<protein>
    <recommendedName>
        <fullName evidence="8">Centromere protein H C-terminal domain-containing protein</fullName>
    </recommendedName>
</protein>
<dbReference type="InterPro" id="IPR008426">
    <property type="entry name" value="CENP-H_C"/>
</dbReference>
<evidence type="ECO:0000256" key="3">
    <source>
        <dbReference type="ARBA" id="ARBA00022454"/>
    </source>
</evidence>
<dbReference type="GO" id="GO:0007052">
    <property type="term" value="P:mitotic spindle organization"/>
    <property type="evidence" value="ECO:0007669"/>
    <property type="project" value="TreeGrafter"/>
</dbReference>